<comment type="caution">
    <text evidence="1">The sequence shown here is derived from an EMBL/GenBank/DDBJ whole genome shotgun (WGS) entry which is preliminary data.</text>
</comment>
<protein>
    <submittedName>
        <fullName evidence="1">Uncharacterized protein</fullName>
    </submittedName>
</protein>
<organism evidence="1">
    <name type="scientific">marine sediment metagenome</name>
    <dbReference type="NCBI Taxonomy" id="412755"/>
    <lineage>
        <taxon>unclassified sequences</taxon>
        <taxon>metagenomes</taxon>
        <taxon>ecological metagenomes</taxon>
    </lineage>
</organism>
<dbReference type="AlphaFoldDB" id="X1PWR4"/>
<gene>
    <name evidence="1" type="ORF">S12H4_10026</name>
</gene>
<accession>X1PWR4</accession>
<evidence type="ECO:0000313" key="1">
    <source>
        <dbReference type="EMBL" id="GAI60722.1"/>
    </source>
</evidence>
<proteinExistence type="predicted"/>
<feature type="non-terminal residue" evidence="1">
    <location>
        <position position="1"/>
    </location>
</feature>
<reference evidence="1" key="1">
    <citation type="journal article" date="2014" name="Front. Microbiol.">
        <title>High frequency of phylogenetically diverse reductive dehalogenase-homologous genes in deep subseafloor sedimentary metagenomes.</title>
        <authorList>
            <person name="Kawai M."/>
            <person name="Futagami T."/>
            <person name="Toyoda A."/>
            <person name="Takaki Y."/>
            <person name="Nishi S."/>
            <person name="Hori S."/>
            <person name="Arai W."/>
            <person name="Tsubouchi T."/>
            <person name="Morono Y."/>
            <person name="Uchiyama I."/>
            <person name="Ito T."/>
            <person name="Fujiyama A."/>
            <person name="Inagaki F."/>
            <person name="Takami H."/>
        </authorList>
    </citation>
    <scope>NUCLEOTIDE SEQUENCE</scope>
    <source>
        <strain evidence="1">Expedition CK06-06</strain>
    </source>
</reference>
<name>X1PWR4_9ZZZZ</name>
<dbReference type="EMBL" id="BARW01004197">
    <property type="protein sequence ID" value="GAI60722.1"/>
    <property type="molecule type" value="Genomic_DNA"/>
</dbReference>
<sequence length="35" mass="4190">AKKEKQKMKRMKLKTDKKRLFLFRRTRGPGELGKG</sequence>